<evidence type="ECO:0000313" key="11">
    <source>
        <dbReference type="Proteomes" id="UP001211065"/>
    </source>
</evidence>
<organism evidence="10 11">
    <name type="scientific">Clydaea vesicula</name>
    <dbReference type="NCBI Taxonomy" id="447962"/>
    <lineage>
        <taxon>Eukaryota</taxon>
        <taxon>Fungi</taxon>
        <taxon>Fungi incertae sedis</taxon>
        <taxon>Chytridiomycota</taxon>
        <taxon>Chytridiomycota incertae sedis</taxon>
        <taxon>Chytridiomycetes</taxon>
        <taxon>Lobulomycetales</taxon>
        <taxon>Lobulomycetaceae</taxon>
        <taxon>Clydaea</taxon>
    </lineage>
</organism>
<keyword evidence="5" id="KW-0677">Repeat</keyword>
<evidence type="ECO:0000256" key="1">
    <source>
        <dbReference type="ARBA" id="ARBA00004141"/>
    </source>
</evidence>
<evidence type="ECO:0000256" key="6">
    <source>
        <dbReference type="ARBA" id="ARBA00022989"/>
    </source>
</evidence>
<protein>
    <submittedName>
        <fullName evidence="10">Uncharacterized protein</fullName>
    </submittedName>
</protein>
<dbReference type="PROSITE" id="PS50920">
    <property type="entry name" value="SOLCAR"/>
    <property type="match status" value="3"/>
</dbReference>
<keyword evidence="11" id="KW-1185">Reference proteome</keyword>
<evidence type="ECO:0000256" key="7">
    <source>
        <dbReference type="ARBA" id="ARBA00023136"/>
    </source>
</evidence>
<gene>
    <name evidence="10" type="ORF">HK099_006373</name>
</gene>
<evidence type="ECO:0000256" key="9">
    <source>
        <dbReference type="RuleBase" id="RU000488"/>
    </source>
</evidence>
<reference evidence="10" key="1">
    <citation type="submission" date="2020-05" db="EMBL/GenBank/DDBJ databases">
        <title>Phylogenomic resolution of chytrid fungi.</title>
        <authorList>
            <person name="Stajich J.E."/>
            <person name="Amses K."/>
            <person name="Simmons R."/>
            <person name="Seto K."/>
            <person name="Myers J."/>
            <person name="Bonds A."/>
            <person name="Quandt C.A."/>
            <person name="Barry K."/>
            <person name="Liu P."/>
            <person name="Grigoriev I."/>
            <person name="Longcore J.E."/>
            <person name="James T.Y."/>
        </authorList>
    </citation>
    <scope>NUCLEOTIDE SEQUENCE</scope>
    <source>
        <strain evidence="10">JEL0476</strain>
    </source>
</reference>
<evidence type="ECO:0000256" key="4">
    <source>
        <dbReference type="ARBA" id="ARBA00022692"/>
    </source>
</evidence>
<dbReference type="PANTHER" id="PTHR45667">
    <property type="entry name" value="S-ADENOSYLMETHIONINE MITOCHONDRIAL CARRIER PROTEIN"/>
    <property type="match status" value="1"/>
</dbReference>
<keyword evidence="4 8" id="KW-0812">Transmembrane</keyword>
<dbReference type="SUPFAM" id="SSF103506">
    <property type="entry name" value="Mitochondrial carrier"/>
    <property type="match status" value="1"/>
</dbReference>
<dbReference type="EMBL" id="JADGJW010000543">
    <property type="protein sequence ID" value="KAJ3215441.1"/>
    <property type="molecule type" value="Genomic_DNA"/>
</dbReference>
<comment type="subcellular location">
    <subcellularLocation>
        <location evidence="1">Membrane</location>
        <topology evidence="1">Multi-pass membrane protein</topology>
    </subcellularLocation>
</comment>
<proteinExistence type="inferred from homology"/>
<evidence type="ECO:0000256" key="5">
    <source>
        <dbReference type="ARBA" id="ARBA00022737"/>
    </source>
</evidence>
<dbReference type="Pfam" id="PF00153">
    <property type="entry name" value="Mito_carr"/>
    <property type="match status" value="3"/>
</dbReference>
<comment type="caution">
    <text evidence="10">The sequence shown here is derived from an EMBL/GenBank/DDBJ whole genome shotgun (WGS) entry which is preliminary data.</text>
</comment>
<name>A0AAD5XYA1_9FUNG</name>
<dbReference type="InterPro" id="IPR023395">
    <property type="entry name" value="MCP_dom_sf"/>
</dbReference>
<accession>A0AAD5XYA1</accession>
<sequence>MKEGATSIQSSIFDAMLCGGFSGGQLTTSTIRYYSLPHAFQTIVKEEGPRALFGGFTAACYGAFISHSAYFLSYEFLKRKLQHEYKVNETSSYLISGAVGDIIASLIYVPTEVLKTRLQLQGTFKNPSKYSQHHYKSTLDALKQVYSHNGFLSFYEGLGATFLRDIPMISFQFTFYETIQNAFLRNKIFTNYNNVTKLHELTVAHDMFAGAVAGTLAGAITTPLDVVKTYLQTQKQPPKLADTLTSVIPPSVSSEKISNSVPKPRAPAFYNGIISALVGIYKTEGLKGLYYGVGARSIYLGTQSMIMFVLYENLLRHLRVYRMESGMRNFDELNSKF</sequence>
<feature type="repeat" description="Solcar" evidence="8">
    <location>
        <begin position="88"/>
        <end position="182"/>
    </location>
</feature>
<evidence type="ECO:0000256" key="3">
    <source>
        <dbReference type="ARBA" id="ARBA00022448"/>
    </source>
</evidence>
<keyword evidence="3 9" id="KW-0813">Transport</keyword>
<dbReference type="AlphaFoldDB" id="A0AAD5XYA1"/>
<evidence type="ECO:0000256" key="2">
    <source>
        <dbReference type="ARBA" id="ARBA00006375"/>
    </source>
</evidence>
<evidence type="ECO:0000313" key="10">
    <source>
        <dbReference type="EMBL" id="KAJ3215441.1"/>
    </source>
</evidence>
<dbReference type="InterPro" id="IPR018108">
    <property type="entry name" value="MCP_transmembrane"/>
</dbReference>
<feature type="repeat" description="Solcar" evidence="8">
    <location>
        <begin position="1"/>
        <end position="80"/>
    </location>
</feature>
<dbReference type="Gene3D" id="1.50.40.10">
    <property type="entry name" value="Mitochondrial carrier domain"/>
    <property type="match status" value="1"/>
</dbReference>
<dbReference type="Proteomes" id="UP001211065">
    <property type="component" value="Unassembled WGS sequence"/>
</dbReference>
<keyword evidence="7 8" id="KW-0472">Membrane</keyword>
<evidence type="ECO:0000256" key="8">
    <source>
        <dbReference type="PROSITE-ProRule" id="PRU00282"/>
    </source>
</evidence>
<dbReference type="GO" id="GO:0016020">
    <property type="term" value="C:membrane"/>
    <property type="evidence" value="ECO:0007669"/>
    <property type="project" value="UniProtKB-SubCell"/>
</dbReference>
<keyword evidence="6" id="KW-1133">Transmembrane helix</keyword>
<feature type="repeat" description="Solcar" evidence="8">
    <location>
        <begin position="201"/>
        <end position="317"/>
    </location>
</feature>
<comment type="similarity">
    <text evidence="2 9">Belongs to the mitochondrial carrier (TC 2.A.29) family.</text>
</comment>